<dbReference type="HOGENOM" id="CLU_602800_0_0_1"/>
<evidence type="ECO:0000313" key="3">
    <source>
        <dbReference type="Proteomes" id="UP000001072"/>
    </source>
</evidence>
<keyword evidence="3" id="KW-1185">Reference proteome</keyword>
<dbReference type="GeneID" id="18930826"/>
<feature type="compositionally biased region" description="Low complexity" evidence="1">
    <location>
        <begin position="45"/>
        <end position="61"/>
    </location>
</feature>
<protein>
    <submittedName>
        <fullName evidence="2">Uncharacterized protein</fullName>
    </submittedName>
</protein>
<gene>
    <name evidence="2" type="ORF">MELLADRAFT_67401</name>
</gene>
<dbReference type="RefSeq" id="XP_007415835.1">
    <property type="nucleotide sequence ID" value="XM_007415773.1"/>
</dbReference>
<proteinExistence type="predicted"/>
<feature type="compositionally biased region" description="Low complexity" evidence="1">
    <location>
        <begin position="23"/>
        <end position="34"/>
    </location>
</feature>
<dbReference type="AlphaFoldDB" id="F4S307"/>
<accession>F4S307</accession>
<organism evidence="3">
    <name type="scientific">Melampsora larici-populina (strain 98AG31 / pathotype 3-4-7)</name>
    <name type="common">Poplar leaf rust fungus</name>
    <dbReference type="NCBI Taxonomy" id="747676"/>
    <lineage>
        <taxon>Eukaryota</taxon>
        <taxon>Fungi</taxon>
        <taxon>Dikarya</taxon>
        <taxon>Basidiomycota</taxon>
        <taxon>Pucciniomycotina</taxon>
        <taxon>Pucciniomycetes</taxon>
        <taxon>Pucciniales</taxon>
        <taxon>Melampsoraceae</taxon>
        <taxon>Melampsora</taxon>
    </lineage>
</organism>
<sequence length="454" mass="49335">MDRSSTFELYYDPEISAPQNILPSSASPVAKPSSLYPPTPTGIKSSPQLLSPSRRSLRPSVSTGRLVLGELPLRTRVNPFHRSQRNKASCGRRQSATCDSRLKHEIYLFPEVSAPSNHLNASDGDKVDDRLPNDLPTLARVQNLRRSAACGPQTRTVPTKTAGDIILPSDNSTCFASGSSTPAAEPVTSRTGHSSSLPPPPFTLPTVSSTVSQSASPIELANVVEETKENVPLARTPASPAPFRATQTPAKTGQAAHPDHPSIMTPYQPGNDAILSGVQSSCVEDSSVSVSSLSSKCRLNATKSTPLYDPSNRRHLPSFPWANSDEVSGALLVSSRKPSLTAASSVPSQYTDAHLKASSSLQPLITTPQYAHEIITHHLYMPMVMLSRLLYLMTHSRLSSTYENHQLLYDVSTHALLDHHGRQLSLQNETSYARSSFFGELFTHQFSIYRLFLS</sequence>
<reference evidence="3" key="1">
    <citation type="journal article" date="2011" name="Proc. Natl. Acad. Sci. U.S.A.">
        <title>Obligate biotrophy features unraveled by the genomic analysis of rust fungi.</title>
        <authorList>
            <person name="Duplessis S."/>
            <person name="Cuomo C.A."/>
            <person name="Lin Y.-C."/>
            <person name="Aerts A."/>
            <person name="Tisserant E."/>
            <person name="Veneault-Fourrey C."/>
            <person name="Joly D.L."/>
            <person name="Hacquard S."/>
            <person name="Amselem J."/>
            <person name="Cantarel B.L."/>
            <person name="Chiu R."/>
            <person name="Coutinho P.M."/>
            <person name="Feau N."/>
            <person name="Field M."/>
            <person name="Frey P."/>
            <person name="Gelhaye E."/>
            <person name="Goldberg J."/>
            <person name="Grabherr M.G."/>
            <person name="Kodira C.D."/>
            <person name="Kohler A."/>
            <person name="Kuees U."/>
            <person name="Lindquist E.A."/>
            <person name="Lucas S.M."/>
            <person name="Mago R."/>
            <person name="Mauceli E."/>
            <person name="Morin E."/>
            <person name="Murat C."/>
            <person name="Pangilinan J.L."/>
            <person name="Park R."/>
            <person name="Pearson M."/>
            <person name="Quesneville H."/>
            <person name="Rouhier N."/>
            <person name="Sakthikumar S."/>
            <person name="Salamov A.A."/>
            <person name="Schmutz J."/>
            <person name="Selles B."/>
            <person name="Shapiro H."/>
            <person name="Tanguay P."/>
            <person name="Tuskan G.A."/>
            <person name="Henrissat B."/>
            <person name="Van de Peer Y."/>
            <person name="Rouze P."/>
            <person name="Ellis J.G."/>
            <person name="Dodds P.N."/>
            <person name="Schein J.E."/>
            <person name="Zhong S."/>
            <person name="Hamelin R.C."/>
            <person name="Grigoriev I.V."/>
            <person name="Szabo L.J."/>
            <person name="Martin F."/>
        </authorList>
    </citation>
    <scope>NUCLEOTIDE SEQUENCE [LARGE SCALE GENOMIC DNA]</scope>
    <source>
        <strain evidence="3">98AG31 / pathotype 3-4-7</strain>
    </source>
</reference>
<dbReference type="Proteomes" id="UP000001072">
    <property type="component" value="Unassembled WGS sequence"/>
</dbReference>
<dbReference type="InParanoid" id="F4S307"/>
<feature type="region of interest" description="Disordered" evidence="1">
    <location>
        <begin position="18"/>
        <end position="61"/>
    </location>
</feature>
<dbReference type="OrthoDB" id="10475383at2759"/>
<evidence type="ECO:0000256" key="1">
    <source>
        <dbReference type="SAM" id="MobiDB-lite"/>
    </source>
</evidence>
<feature type="region of interest" description="Disordered" evidence="1">
    <location>
        <begin position="176"/>
        <end position="210"/>
    </location>
</feature>
<dbReference type="KEGG" id="mlr:MELLADRAFT_67401"/>
<feature type="compositionally biased region" description="Polar residues" evidence="1">
    <location>
        <begin position="176"/>
        <end position="193"/>
    </location>
</feature>
<dbReference type="VEuPathDB" id="FungiDB:MELLADRAFT_67401"/>
<evidence type="ECO:0000313" key="2">
    <source>
        <dbReference type="EMBL" id="EGG00987.1"/>
    </source>
</evidence>
<name>F4S307_MELLP</name>
<dbReference type="EMBL" id="GL883142">
    <property type="protein sequence ID" value="EGG00987.1"/>
    <property type="molecule type" value="Genomic_DNA"/>
</dbReference>